<feature type="transmembrane region" description="Helical" evidence="1">
    <location>
        <begin position="65"/>
        <end position="83"/>
    </location>
</feature>
<dbReference type="EMBL" id="AJWK01020102">
    <property type="status" value="NOT_ANNOTATED_CDS"/>
    <property type="molecule type" value="Genomic_DNA"/>
</dbReference>
<evidence type="ECO:0000313" key="2">
    <source>
        <dbReference type="EnsemblMetazoa" id="LLOJ006219-PA"/>
    </source>
</evidence>
<keyword evidence="1" id="KW-0472">Membrane</keyword>
<feature type="transmembrane region" description="Helical" evidence="1">
    <location>
        <begin position="36"/>
        <end position="58"/>
    </location>
</feature>
<organism evidence="2 3">
    <name type="scientific">Lutzomyia longipalpis</name>
    <name type="common">Sand fly</name>
    <dbReference type="NCBI Taxonomy" id="7200"/>
    <lineage>
        <taxon>Eukaryota</taxon>
        <taxon>Metazoa</taxon>
        <taxon>Ecdysozoa</taxon>
        <taxon>Arthropoda</taxon>
        <taxon>Hexapoda</taxon>
        <taxon>Insecta</taxon>
        <taxon>Pterygota</taxon>
        <taxon>Neoptera</taxon>
        <taxon>Endopterygota</taxon>
        <taxon>Diptera</taxon>
        <taxon>Nematocera</taxon>
        <taxon>Psychodoidea</taxon>
        <taxon>Psychodidae</taxon>
        <taxon>Lutzomyia</taxon>
        <taxon>Lutzomyia</taxon>
    </lineage>
</organism>
<reference evidence="2" key="1">
    <citation type="submission" date="2020-05" db="UniProtKB">
        <authorList>
            <consortium name="EnsemblMetazoa"/>
        </authorList>
    </citation>
    <scope>IDENTIFICATION</scope>
    <source>
        <strain evidence="2">Jacobina</strain>
    </source>
</reference>
<protein>
    <submittedName>
        <fullName evidence="2">Uncharacterized protein</fullName>
    </submittedName>
</protein>
<dbReference type="EnsemblMetazoa" id="LLOJ006219-RA">
    <property type="protein sequence ID" value="LLOJ006219-PA"/>
    <property type="gene ID" value="LLOJ006219"/>
</dbReference>
<dbReference type="VEuPathDB" id="VectorBase:LLOJ006219"/>
<evidence type="ECO:0000256" key="1">
    <source>
        <dbReference type="SAM" id="Phobius"/>
    </source>
</evidence>
<name>A0A1B0EYW1_LUTLO</name>
<keyword evidence="1" id="KW-1133">Transmembrane helix</keyword>
<proteinExistence type="predicted"/>
<accession>A0A1B0EYW1</accession>
<keyword evidence="3" id="KW-1185">Reference proteome</keyword>
<dbReference type="Proteomes" id="UP000092461">
    <property type="component" value="Unassembled WGS sequence"/>
</dbReference>
<dbReference type="AlphaFoldDB" id="A0A1B0EYW1"/>
<sequence>MSDRDEIDDNSEVVSGENSQLDDLYTRYRQRLRKSLFTSGLAIALITCTVSVIFCGLGVQRLMDLVMLPISVVLVALQFPAVLNSPLAALGFAILATVCLGAAATFVGGHVAPLPLFALILVRYNITTKLAKSLTPKCGKSEKSRGMNCMRNN</sequence>
<keyword evidence="1" id="KW-0812">Transmembrane</keyword>
<feature type="transmembrane region" description="Helical" evidence="1">
    <location>
        <begin position="89"/>
        <end position="122"/>
    </location>
</feature>
<evidence type="ECO:0000313" key="3">
    <source>
        <dbReference type="Proteomes" id="UP000092461"/>
    </source>
</evidence>
<dbReference type="VEuPathDB" id="VectorBase:LLONM1_011469"/>